<dbReference type="SUPFAM" id="SSF55166">
    <property type="entry name" value="Hedgehog/DD-peptidase"/>
    <property type="match status" value="1"/>
</dbReference>
<gene>
    <name evidence="2" type="ORF">ENH89_13585</name>
</gene>
<protein>
    <recommendedName>
        <fullName evidence="1">Peptidase M15A C-terminal domain-containing protein</fullName>
    </recommendedName>
</protein>
<dbReference type="EMBL" id="DRGN01000189">
    <property type="protein sequence ID" value="HEU01351.1"/>
    <property type="molecule type" value="Genomic_DNA"/>
</dbReference>
<dbReference type="Pfam" id="PF08291">
    <property type="entry name" value="Peptidase_M15_3"/>
    <property type="match status" value="1"/>
</dbReference>
<dbReference type="Proteomes" id="UP000885680">
    <property type="component" value="Unassembled WGS sequence"/>
</dbReference>
<accession>A0A9C9TI46</accession>
<name>A0A9C9TI46_9HYPH</name>
<comment type="caution">
    <text evidence="2">The sequence shown here is derived from an EMBL/GenBank/DDBJ whole genome shotgun (WGS) entry which is preliminary data.</text>
</comment>
<sequence length="169" mass="18399">MGVGTGAADRRAAMRISPNFAGTELTVSSHHPALIVPFEDLPALVVVNLTRLVCMFLQPLRDVVGPVVPTSGHRSLELNAAVGATGERHPLGLAADFYTPRRAAIEVFMLLAGGQTHATFDRLCLYPRQNRMHVDLGPVEDGRPRRLFYIDRGSGWKPIDEHEAAVLLA</sequence>
<proteinExistence type="predicted"/>
<reference evidence="2" key="1">
    <citation type="journal article" date="2020" name="mSystems">
        <title>Genome- and Community-Level Interaction Insights into Carbon Utilization and Element Cycling Functions of Hydrothermarchaeota in Hydrothermal Sediment.</title>
        <authorList>
            <person name="Zhou Z."/>
            <person name="Liu Y."/>
            <person name="Xu W."/>
            <person name="Pan J."/>
            <person name="Luo Z.H."/>
            <person name="Li M."/>
        </authorList>
    </citation>
    <scope>NUCLEOTIDE SEQUENCE</scope>
    <source>
        <strain evidence="2">HyVt-347</strain>
    </source>
</reference>
<feature type="domain" description="Peptidase M15A C-terminal" evidence="1">
    <location>
        <begin position="53"/>
        <end position="135"/>
    </location>
</feature>
<dbReference type="InterPro" id="IPR009045">
    <property type="entry name" value="Zn_M74/Hedgehog-like"/>
</dbReference>
<evidence type="ECO:0000259" key="1">
    <source>
        <dbReference type="Pfam" id="PF08291"/>
    </source>
</evidence>
<evidence type="ECO:0000313" key="2">
    <source>
        <dbReference type="EMBL" id="HEU01351.1"/>
    </source>
</evidence>
<dbReference type="AlphaFoldDB" id="A0A9C9TI46"/>
<organism evidence="2 3">
    <name type="scientific">Aurantimonas coralicida</name>
    <dbReference type="NCBI Taxonomy" id="182270"/>
    <lineage>
        <taxon>Bacteria</taxon>
        <taxon>Pseudomonadati</taxon>
        <taxon>Pseudomonadota</taxon>
        <taxon>Alphaproteobacteria</taxon>
        <taxon>Hyphomicrobiales</taxon>
        <taxon>Aurantimonadaceae</taxon>
        <taxon>Aurantimonas</taxon>
    </lineage>
</organism>
<dbReference type="Gene3D" id="3.30.1380.10">
    <property type="match status" value="1"/>
</dbReference>
<evidence type="ECO:0000313" key="3">
    <source>
        <dbReference type="Proteomes" id="UP000885680"/>
    </source>
</evidence>
<dbReference type="InterPro" id="IPR013230">
    <property type="entry name" value="Peptidase_M15A_C"/>
</dbReference>